<keyword evidence="1" id="KW-0418">Kinase</keyword>
<organism evidence="1 2">
    <name type="scientific">Antarcticirhabdus aurantiaca</name>
    <dbReference type="NCBI Taxonomy" id="2606717"/>
    <lineage>
        <taxon>Bacteria</taxon>
        <taxon>Pseudomonadati</taxon>
        <taxon>Pseudomonadota</taxon>
        <taxon>Alphaproteobacteria</taxon>
        <taxon>Hyphomicrobiales</taxon>
        <taxon>Aurantimonadaceae</taxon>
        <taxon>Antarcticirhabdus</taxon>
    </lineage>
</organism>
<keyword evidence="1" id="KW-0808">Transferase</keyword>
<accession>A0ACD4NH75</accession>
<dbReference type="Proteomes" id="UP001163223">
    <property type="component" value="Chromosome"/>
</dbReference>
<evidence type="ECO:0000313" key="1">
    <source>
        <dbReference type="EMBL" id="WAJ26154.1"/>
    </source>
</evidence>
<dbReference type="EMBL" id="CP113520">
    <property type="protein sequence ID" value="WAJ26154.1"/>
    <property type="molecule type" value="Genomic_DNA"/>
</dbReference>
<evidence type="ECO:0000313" key="2">
    <source>
        <dbReference type="Proteomes" id="UP001163223"/>
    </source>
</evidence>
<name>A0ACD4NH75_9HYPH</name>
<sequence length="566" mass="61922">MKLSIRTLPIRWHLLVFAVLILVPQLLLGLGLGWWYAVAEHRRVEEGAVALAATVSSQLDRELEATKAALQALAASPNVAAQDFGALREQALELLKLRGSMISVRDRDHRQVMNTLVPTGEPLPVNRDPAVVAADMRVFSTGEPTVSDLYTGALTGGRYVLVNVPLRVEGEVRYALNMAMAPEVIRGILANAPLPAAWTATVLDGNDRVVARSRDQERYIGELAPPSFTERAAEFQSGVVDDVRALDGTPVFTAYDTLEVTPWRVVVAVPRSVLNAPFRTLVLSLAAVIALVLATSAVLARLYSLRLEHDVRALQALAASTGTGRPADRTPQTVSELVTVASALREADASLHERNRHRDLLLAELNHRVRNTLSVLRSVVEHTIRSSGDNAALASKTSGRIMALSRAHDLLSHAEWSATALSELVARTAEQERLTMLFEGPEIRMRAEAVVPLAQALHELAVNQRLHGQARDQPVVLRVEKAGEHMHFHWILPDGEDPLPWTSGFGLRLVRLCLERQLFGRIERLDASGLYATLPMAFVTGEGLRTEPFAARWSERTDAAAASSKH</sequence>
<keyword evidence="2" id="KW-1185">Reference proteome</keyword>
<gene>
    <name evidence="1" type="ORF">OXU80_14660</name>
</gene>
<protein>
    <submittedName>
        <fullName evidence="1">Sensor histidine kinase</fullName>
    </submittedName>
</protein>
<proteinExistence type="predicted"/>
<reference evidence="1" key="1">
    <citation type="submission" date="2022-11" db="EMBL/GenBank/DDBJ databases">
        <title>beta-Carotene-producing bacterium, Jeongeuplla avenae sp. nov., alleviates the salt stress of Arabidopsis seedlings.</title>
        <authorList>
            <person name="Jiang L."/>
            <person name="Lee J."/>
        </authorList>
    </citation>
    <scope>NUCLEOTIDE SEQUENCE</scope>
    <source>
        <strain evidence="1">DY_R2A_6</strain>
    </source>
</reference>